<comment type="caution">
    <text evidence="1">The sequence shown here is derived from an EMBL/GenBank/DDBJ whole genome shotgun (WGS) entry which is preliminary data.</text>
</comment>
<accession>A0A9E2NVW4</accession>
<organism evidence="1 2">
    <name type="scientific">Candidatus Lactobacillus pullistercoris</name>
    <dbReference type="NCBI Taxonomy" id="2838636"/>
    <lineage>
        <taxon>Bacteria</taxon>
        <taxon>Bacillati</taxon>
        <taxon>Bacillota</taxon>
        <taxon>Bacilli</taxon>
        <taxon>Lactobacillales</taxon>
        <taxon>Lactobacillaceae</taxon>
        <taxon>Lactobacillus</taxon>
    </lineage>
</organism>
<gene>
    <name evidence="1" type="ORF">H9806_06940</name>
</gene>
<dbReference type="AlphaFoldDB" id="A0A9E2NVW4"/>
<protein>
    <submittedName>
        <fullName evidence="1">Uncharacterized protein</fullName>
    </submittedName>
</protein>
<sequence length="94" mass="9886">MTLTDKTPKVTTFTTSDGTRVAKIDYRGCGTPPSLAANTNYRVVISGSDSNLANDKDKIGYLSSGISADGLSNTVIERGGQNSDQAADYNTKCC</sequence>
<name>A0A9E2NVW4_9LACO</name>
<reference evidence="1" key="1">
    <citation type="journal article" date="2021" name="PeerJ">
        <title>Extensive microbial diversity within the chicken gut microbiome revealed by metagenomics and culture.</title>
        <authorList>
            <person name="Gilroy R."/>
            <person name="Ravi A."/>
            <person name="Getino M."/>
            <person name="Pursley I."/>
            <person name="Horton D.L."/>
            <person name="Alikhan N.F."/>
            <person name="Baker D."/>
            <person name="Gharbi K."/>
            <person name="Hall N."/>
            <person name="Watson M."/>
            <person name="Adriaenssens E.M."/>
            <person name="Foster-Nyarko E."/>
            <person name="Jarju S."/>
            <person name="Secka A."/>
            <person name="Antonio M."/>
            <person name="Oren A."/>
            <person name="Chaudhuri R.R."/>
            <person name="La Ragione R."/>
            <person name="Hildebrand F."/>
            <person name="Pallen M.J."/>
        </authorList>
    </citation>
    <scope>NUCLEOTIDE SEQUENCE</scope>
    <source>
        <strain evidence="1">F6-686</strain>
    </source>
</reference>
<evidence type="ECO:0000313" key="1">
    <source>
        <dbReference type="EMBL" id="MBU3828844.1"/>
    </source>
</evidence>
<reference evidence="1" key="2">
    <citation type="submission" date="2021-04" db="EMBL/GenBank/DDBJ databases">
        <authorList>
            <person name="Gilroy R."/>
        </authorList>
    </citation>
    <scope>NUCLEOTIDE SEQUENCE</scope>
    <source>
        <strain evidence="1">F6-686</strain>
    </source>
</reference>
<evidence type="ECO:0000313" key="2">
    <source>
        <dbReference type="Proteomes" id="UP000823844"/>
    </source>
</evidence>
<dbReference type="Proteomes" id="UP000823844">
    <property type="component" value="Unassembled WGS sequence"/>
</dbReference>
<dbReference type="EMBL" id="JAHLFT010000087">
    <property type="protein sequence ID" value="MBU3828844.1"/>
    <property type="molecule type" value="Genomic_DNA"/>
</dbReference>
<proteinExistence type="predicted"/>